<keyword evidence="1" id="KW-0808">Transferase</keyword>
<feature type="compositionally biased region" description="Basic and acidic residues" evidence="5">
    <location>
        <begin position="1026"/>
        <end position="1039"/>
    </location>
</feature>
<feature type="region of interest" description="Disordered" evidence="5">
    <location>
        <begin position="831"/>
        <end position="851"/>
    </location>
</feature>
<gene>
    <name evidence="7" type="ORF">JYU34_015794</name>
</gene>
<accession>A0ABQ7Q4Q6</accession>
<protein>
    <recommendedName>
        <fullName evidence="6">Protein kinase domain-containing protein</fullName>
    </recommendedName>
</protein>
<organism evidence="7 8">
    <name type="scientific">Plutella xylostella</name>
    <name type="common">Diamondback moth</name>
    <name type="synonym">Plutella maculipennis</name>
    <dbReference type="NCBI Taxonomy" id="51655"/>
    <lineage>
        <taxon>Eukaryota</taxon>
        <taxon>Metazoa</taxon>
        <taxon>Ecdysozoa</taxon>
        <taxon>Arthropoda</taxon>
        <taxon>Hexapoda</taxon>
        <taxon>Insecta</taxon>
        <taxon>Pterygota</taxon>
        <taxon>Neoptera</taxon>
        <taxon>Endopterygota</taxon>
        <taxon>Lepidoptera</taxon>
        <taxon>Glossata</taxon>
        <taxon>Ditrysia</taxon>
        <taxon>Yponomeutoidea</taxon>
        <taxon>Plutellidae</taxon>
        <taxon>Plutella</taxon>
    </lineage>
</organism>
<sequence>MGVFKWLRRERVTVTRSRVPSEAEQAHSQTITNLGTIRTEEYKRDLAEFQARRSVGKNDLDTSVNKKKCGRHSLPVSCTNCTVTDLDATFNYEKKSGSKYKKNKHKRARSASRTADDIDGLPNIQFLFQNQVFMPGNVFAQATYSEPQKNKRRHKAKAEDLQKEHDEFLTQKHLDFKDEEEQPSSPPLFFKNNSLPFDMKTFLEGSKLGEEEVDGVNSAGDAKVSGRSSASSRDDSVADKLVEVMSELKNFDHWADEQLKAHNSYSSTKSDDNKSDSSAYGLPVVSKSDLDVTGDKGHCWSVGTWGSVPVQVKKLSGVTLQRVRKRESVEVEILRTCRHPNIILLMGLYADIHSDVHLICEQCVDTLHNLVHVEKRVISTQTAVQYTIDITNAIIFLRMRGYVHTELSSHSVAVTARDTAKIADLGPSCRVQGKQGKRRVYDAYSPVPQYVNIGDKTDSNPSLDCEPLISAHPSSVYLTANAVTKDHAIYRSSPHYRWQAPELFEPDESGSVYPCSKSDVYSLGLILLETCTAEIPFKDLTYSQLHHHYTVSRSPVQLPAWLGARLSAVLDTVLAVNRQARITAQAFATALRLPAWLGARLSGVLETVLAVNRQARVPPSAFATGAPWLVPHYAVSRWPVQLPAWLGARLSAVLDTVLAVNRLARVPPQAFATGLRKLLSEMEYVVIPSEVSKKKSAFSSVGWEPNSPTDSDCLSPITNIQHEAVIHNNKESSTESEREYSRSECSPRYETIRKDRKTMFAESCYIPEDETDRLINYDRLRLNECSSACSTPVAKIKARLKDIGTPGLHRSDSTEYCSILSPENRNFALNEDSNREQSATEKSSAKLSRSFTPKSYKPLHIKVPDFKLDCIKSLPKEQNGSERSSYNFDIKNYSLPSTPIARSNKLRKNAWLSGEFGTSERETKKCPSPLVEDPHKAVSAPETDTNRDSSNGLRASSDPTQESQDSTPEADFRSRTHSWSFKTSVSGHETLEPSPPKSRPEEDVLALVNVKPLVAIHERWISEANRKTERSKSLPEDNRSQTSAVKPASHCVDTLQQSLPQLATKKANLRTYGSLTSHGSQSEQFCQARENIAKSMNFAQERIDSRTWRKHSYDKGVNHYREELHISEPKVDQSTDTRSIEEFIRDLIRTEFHHLLHEISDDKSTDTLTKQEEILNKGVANVVDALKEESQPKKDPIKSFSRVKINGNNKPLVQITFSRSGENFLQVLDNCVNVTICDNSSGDKLNLSVSDETVTEDCHAHSLKRCQAFNAIQEARSTEDLYIDDDISTHMQENFGGRVRLLPLHGSLHEILCERADDCCLVKVKQENGCDSIYFKCDNSDTESRDAIDGPQDTVVYKRSISLVEERIQRVYPKDKRANTPVQRRNVHKDVPITRPKSEVIVQKISRESRVLSNSSPSLYSKDEKNDEVELNIENVMCYQDSSSDECLKCQVENDDFEQLEKEIEEDVANASMTCLACNCLEKISEENLSVINEESSENEAKSVKG</sequence>
<proteinExistence type="predicted"/>
<feature type="compositionally biased region" description="Polar residues" evidence="5">
    <location>
        <begin position="840"/>
        <end position="851"/>
    </location>
</feature>
<dbReference type="PANTHER" id="PTHR44329:SF288">
    <property type="entry name" value="MITOGEN-ACTIVATED PROTEIN KINASE KINASE KINASE 20"/>
    <property type="match status" value="1"/>
</dbReference>
<keyword evidence="3" id="KW-0418">Kinase</keyword>
<name>A0ABQ7Q4Q6_PLUXY</name>
<feature type="region of interest" description="Disordered" evidence="5">
    <location>
        <begin position="1026"/>
        <end position="1050"/>
    </location>
</feature>
<evidence type="ECO:0000313" key="8">
    <source>
        <dbReference type="Proteomes" id="UP000823941"/>
    </source>
</evidence>
<comment type="caution">
    <text evidence="7">The sequence shown here is derived from an EMBL/GenBank/DDBJ whole genome shotgun (WGS) entry which is preliminary data.</text>
</comment>
<dbReference type="PROSITE" id="PS50011">
    <property type="entry name" value="PROTEIN_KINASE_DOM"/>
    <property type="match status" value="1"/>
</dbReference>
<evidence type="ECO:0000313" key="7">
    <source>
        <dbReference type="EMBL" id="KAG7300231.1"/>
    </source>
</evidence>
<dbReference type="InterPro" id="IPR001245">
    <property type="entry name" value="Ser-Thr/Tyr_kinase_cat_dom"/>
</dbReference>
<evidence type="ECO:0000259" key="6">
    <source>
        <dbReference type="PROSITE" id="PS50011"/>
    </source>
</evidence>
<dbReference type="SUPFAM" id="SSF56112">
    <property type="entry name" value="Protein kinase-like (PK-like)"/>
    <property type="match status" value="1"/>
</dbReference>
<keyword evidence="2" id="KW-0547">Nucleotide-binding</keyword>
<reference evidence="7 8" key="1">
    <citation type="submission" date="2021-06" db="EMBL/GenBank/DDBJ databases">
        <title>A haploid diamondback moth (Plutella xylostella L.) genome assembly resolves 31 chromosomes and identifies a diamide resistance mutation.</title>
        <authorList>
            <person name="Ward C.M."/>
            <person name="Perry K.D."/>
            <person name="Baker G."/>
            <person name="Powis K."/>
            <person name="Heckel D.G."/>
            <person name="Baxter S.W."/>
        </authorList>
    </citation>
    <scope>NUCLEOTIDE SEQUENCE [LARGE SCALE GENOMIC DNA]</scope>
    <source>
        <strain evidence="7 8">LV</strain>
        <tissue evidence="7">Single pupa</tissue>
    </source>
</reference>
<feature type="compositionally biased region" description="Polar residues" evidence="5">
    <location>
        <begin position="948"/>
        <end position="967"/>
    </location>
</feature>
<feature type="domain" description="Protein kinase" evidence="6">
    <location>
        <begin position="202"/>
        <end position="597"/>
    </location>
</feature>
<evidence type="ECO:0000256" key="3">
    <source>
        <dbReference type="ARBA" id="ARBA00022777"/>
    </source>
</evidence>
<dbReference type="Gene3D" id="1.10.510.10">
    <property type="entry name" value="Transferase(Phosphotransferase) domain 1"/>
    <property type="match status" value="1"/>
</dbReference>
<dbReference type="InterPro" id="IPR011009">
    <property type="entry name" value="Kinase-like_dom_sf"/>
</dbReference>
<dbReference type="PANTHER" id="PTHR44329">
    <property type="entry name" value="SERINE/THREONINE-PROTEIN KINASE TNNI3K-RELATED"/>
    <property type="match status" value="1"/>
</dbReference>
<feature type="region of interest" description="Disordered" evidence="5">
    <location>
        <begin position="211"/>
        <end position="237"/>
    </location>
</feature>
<evidence type="ECO:0000256" key="4">
    <source>
        <dbReference type="ARBA" id="ARBA00022840"/>
    </source>
</evidence>
<evidence type="ECO:0000256" key="5">
    <source>
        <dbReference type="SAM" id="MobiDB-lite"/>
    </source>
</evidence>
<feature type="region of interest" description="Disordered" evidence="5">
    <location>
        <begin position="916"/>
        <end position="1002"/>
    </location>
</feature>
<dbReference type="Pfam" id="PF07714">
    <property type="entry name" value="PK_Tyr_Ser-Thr"/>
    <property type="match status" value="1"/>
</dbReference>
<dbReference type="Proteomes" id="UP000823941">
    <property type="component" value="Chromosome 21"/>
</dbReference>
<dbReference type="EMBL" id="JAHIBW010000021">
    <property type="protein sequence ID" value="KAG7300231.1"/>
    <property type="molecule type" value="Genomic_DNA"/>
</dbReference>
<dbReference type="Gene3D" id="3.30.200.20">
    <property type="entry name" value="Phosphorylase Kinase, domain 1"/>
    <property type="match status" value="1"/>
</dbReference>
<dbReference type="InterPro" id="IPR000719">
    <property type="entry name" value="Prot_kinase_dom"/>
</dbReference>
<feature type="compositionally biased region" description="Polar residues" evidence="5">
    <location>
        <begin position="977"/>
        <end position="987"/>
    </location>
</feature>
<dbReference type="SMART" id="SM00220">
    <property type="entry name" value="S_TKc"/>
    <property type="match status" value="1"/>
</dbReference>
<evidence type="ECO:0000256" key="2">
    <source>
        <dbReference type="ARBA" id="ARBA00022741"/>
    </source>
</evidence>
<dbReference type="InterPro" id="IPR051681">
    <property type="entry name" value="Ser/Thr_Kinases-Pseudokinases"/>
</dbReference>
<feature type="compositionally biased region" description="Low complexity" evidence="5">
    <location>
        <begin position="221"/>
        <end position="231"/>
    </location>
</feature>
<keyword evidence="8" id="KW-1185">Reference proteome</keyword>
<evidence type="ECO:0000256" key="1">
    <source>
        <dbReference type="ARBA" id="ARBA00022679"/>
    </source>
</evidence>
<keyword evidence="4" id="KW-0067">ATP-binding</keyword>